<organism evidence="1">
    <name type="scientific">Mucochytrium quahogii</name>
    <dbReference type="NCBI Taxonomy" id="96639"/>
    <lineage>
        <taxon>Eukaryota</taxon>
        <taxon>Sar</taxon>
        <taxon>Stramenopiles</taxon>
        <taxon>Bigyra</taxon>
        <taxon>Labyrinthulomycetes</taxon>
        <taxon>Thraustochytrida</taxon>
        <taxon>Thraustochytriidae</taxon>
        <taxon>Mucochytrium</taxon>
    </lineage>
</organism>
<proteinExistence type="predicted"/>
<evidence type="ECO:0000313" key="1">
    <source>
        <dbReference type="EMBL" id="CAD9677213.1"/>
    </source>
</evidence>
<sequence length="146" mass="15799">MGGRGKDLVVVGQGTPRSDGHEEAPIFHVALESALACPRGGMWIHVAGNQCGPIPKAELAAFLQNELRDAMVGVMGMSFAVIVRQMSVEEQDLCTAELERGPSDGTRRVFISFNGLPTAGSMNKFNLARVVIDRVLEVRARHKLET</sequence>
<accession>A0A7S2RPX0</accession>
<dbReference type="AlphaFoldDB" id="A0A7S2RPX0"/>
<protein>
    <submittedName>
        <fullName evidence="1">Uncharacterized protein</fullName>
    </submittedName>
</protein>
<dbReference type="EMBL" id="HBHK01009213">
    <property type="protein sequence ID" value="CAD9677213.1"/>
    <property type="molecule type" value="Transcribed_RNA"/>
</dbReference>
<gene>
    <name evidence="1" type="ORF">QSP1433_LOCUS5704</name>
</gene>
<name>A0A7S2RPX0_9STRA</name>
<reference evidence="1" key="1">
    <citation type="submission" date="2021-01" db="EMBL/GenBank/DDBJ databases">
        <authorList>
            <person name="Corre E."/>
            <person name="Pelletier E."/>
            <person name="Niang G."/>
            <person name="Scheremetjew M."/>
            <person name="Finn R."/>
            <person name="Kale V."/>
            <person name="Holt S."/>
            <person name="Cochrane G."/>
            <person name="Meng A."/>
            <person name="Brown T."/>
            <person name="Cohen L."/>
        </authorList>
    </citation>
    <scope>NUCLEOTIDE SEQUENCE</scope>
    <source>
        <strain evidence="1">NY070348D</strain>
    </source>
</reference>